<comment type="caution">
    <text evidence="1">The sequence shown here is derived from an EMBL/GenBank/DDBJ whole genome shotgun (WGS) entry which is preliminary data.</text>
</comment>
<dbReference type="STRING" id="999894.TDIS_1628"/>
<organism evidence="1 2">
    <name type="scientific">Thermosulfurimonas dismutans</name>
    <dbReference type="NCBI Taxonomy" id="999894"/>
    <lineage>
        <taxon>Bacteria</taxon>
        <taxon>Pseudomonadati</taxon>
        <taxon>Thermodesulfobacteriota</taxon>
        <taxon>Thermodesulfobacteria</taxon>
        <taxon>Thermodesulfobacteriales</taxon>
        <taxon>Thermodesulfobacteriaceae</taxon>
        <taxon>Thermosulfurimonas</taxon>
    </lineage>
</organism>
<evidence type="ECO:0000313" key="2">
    <source>
        <dbReference type="Proteomes" id="UP000078390"/>
    </source>
</evidence>
<name>A0A179D2S0_9BACT</name>
<dbReference type="InterPro" id="IPR005358">
    <property type="entry name" value="Puta_zinc/iron-chelating_dom"/>
</dbReference>
<accession>A0A179D2S0</accession>
<sequence length="253" mass="28675">MTAFITVKPDYAYAEKLELLKGLYHFIENEAKNFGFVCSPGCNSCCTTYLWTTSLEARYLKEVLTPELEARLLALKEYPRPGSTPNTMAFLLMQGKNPPEDQMANLGPCPLLSSENLCLAYERRPLTCRVMFSKTKCELSGEAIMPPEFLGLSSLLFQLIEELDVGGVYGHLIDQIKFLRDLEAGAQEVPEWLLGNREAPDLAYSPEEEYLRKALSRLYRLKLPSGKTFKEHLDEIKEGFGQREALSFLDEIL</sequence>
<evidence type="ECO:0000313" key="1">
    <source>
        <dbReference type="EMBL" id="OAQ20273.1"/>
    </source>
</evidence>
<dbReference type="AlphaFoldDB" id="A0A179D2S0"/>
<protein>
    <recommendedName>
        <fullName evidence="3">YkgJ family cysteine cluster protein</fullName>
    </recommendedName>
</protein>
<gene>
    <name evidence="1" type="ORF">TDIS_1628</name>
</gene>
<dbReference type="Proteomes" id="UP000078390">
    <property type="component" value="Unassembled WGS sequence"/>
</dbReference>
<dbReference type="OrthoDB" id="9779822at2"/>
<dbReference type="RefSeq" id="WP_068671146.1">
    <property type="nucleotide sequence ID" value="NZ_LWLG01000013.1"/>
</dbReference>
<keyword evidence="2" id="KW-1185">Reference proteome</keyword>
<reference evidence="1 2" key="1">
    <citation type="submission" date="2016-04" db="EMBL/GenBank/DDBJ databases">
        <title>Genome analysis of Thermosulfurimonas dismutans, the first thermophilic sulfur-disproportionating bacterium of the phylum Thermodesulfobacteria.</title>
        <authorList>
            <person name="Mardanov A.V."/>
            <person name="Beletsky A.V."/>
            <person name="Kadnikov V.V."/>
            <person name="Slobodkin A.I."/>
            <person name="Ravin N.V."/>
        </authorList>
    </citation>
    <scope>NUCLEOTIDE SEQUENCE [LARGE SCALE GENOMIC DNA]</scope>
    <source>
        <strain evidence="1 2">S95</strain>
    </source>
</reference>
<dbReference type="EMBL" id="LWLG01000013">
    <property type="protein sequence ID" value="OAQ20273.1"/>
    <property type="molecule type" value="Genomic_DNA"/>
</dbReference>
<dbReference type="Pfam" id="PF03692">
    <property type="entry name" value="CxxCxxCC"/>
    <property type="match status" value="1"/>
</dbReference>
<proteinExistence type="predicted"/>
<evidence type="ECO:0008006" key="3">
    <source>
        <dbReference type="Google" id="ProtNLM"/>
    </source>
</evidence>